<name>A0A202E3N5_9EURY</name>
<sequence length="86" mass="9137">MTSRTIRLVVAFTVVVALVGAVGLVSGEMHSDGTDGDSESTHMAQMAGHMNGDMADHMDGNAMEMMQDNMGDHDHADHHDGEDGHC</sequence>
<protein>
    <submittedName>
        <fullName evidence="2">Uncharacterized protein</fullName>
    </submittedName>
</protein>
<evidence type="ECO:0000256" key="1">
    <source>
        <dbReference type="SAM" id="MobiDB-lite"/>
    </source>
</evidence>
<comment type="caution">
    <text evidence="2">The sequence shown here is derived from an EMBL/GenBank/DDBJ whole genome shotgun (WGS) entry which is preliminary data.</text>
</comment>
<evidence type="ECO:0000313" key="3">
    <source>
        <dbReference type="Proteomes" id="UP000196084"/>
    </source>
</evidence>
<dbReference type="Proteomes" id="UP000196084">
    <property type="component" value="Unassembled WGS sequence"/>
</dbReference>
<keyword evidence="3" id="KW-1185">Reference proteome</keyword>
<proteinExistence type="predicted"/>
<evidence type="ECO:0000313" key="2">
    <source>
        <dbReference type="EMBL" id="OVE82862.1"/>
    </source>
</evidence>
<accession>A0A202E3N5</accession>
<dbReference type="EMBL" id="MWPH01000006">
    <property type="protein sequence ID" value="OVE82862.1"/>
    <property type="molecule type" value="Genomic_DNA"/>
</dbReference>
<dbReference type="OrthoDB" id="383398at2157"/>
<gene>
    <name evidence="2" type="ORF">B2G88_18960</name>
</gene>
<feature type="compositionally biased region" description="Basic and acidic residues" evidence="1">
    <location>
        <begin position="70"/>
        <end position="86"/>
    </location>
</feature>
<feature type="region of interest" description="Disordered" evidence="1">
    <location>
        <begin position="65"/>
        <end position="86"/>
    </location>
</feature>
<dbReference type="AlphaFoldDB" id="A0A202E3N5"/>
<dbReference type="RefSeq" id="WP_087715670.1">
    <property type="nucleotide sequence ID" value="NZ_MWPH01000006.1"/>
</dbReference>
<reference evidence="2 3" key="1">
    <citation type="submission" date="2017-02" db="EMBL/GenBank/DDBJ databases">
        <title>Natronthermophilus aegyptiacus gen. nov.,sp. nov., an aerobic, extremely halophilic alkalithermophilic archaeon isolated from the athalassohaline Wadi An Natrun, Egypt.</title>
        <authorList>
            <person name="Zhao B."/>
        </authorList>
    </citation>
    <scope>NUCLEOTIDE SEQUENCE [LARGE SCALE GENOMIC DNA]</scope>
    <source>
        <strain evidence="2 3">CGMCC 1.3597</strain>
    </source>
</reference>
<organism evidence="2 3">
    <name type="scientific">Natronolimnobius baerhuensis</name>
    <dbReference type="NCBI Taxonomy" id="253108"/>
    <lineage>
        <taxon>Archaea</taxon>
        <taxon>Methanobacteriati</taxon>
        <taxon>Methanobacteriota</taxon>
        <taxon>Stenosarchaea group</taxon>
        <taxon>Halobacteria</taxon>
        <taxon>Halobacteriales</taxon>
        <taxon>Natrialbaceae</taxon>
        <taxon>Natronolimnobius</taxon>
    </lineage>
</organism>